<evidence type="ECO:0000313" key="1">
    <source>
        <dbReference type="EMBL" id="RFA95029.1"/>
    </source>
</evidence>
<dbReference type="EMBL" id="NMUF01000035">
    <property type="protein sequence ID" value="RFA96742.1"/>
    <property type="molecule type" value="Genomic_DNA"/>
</dbReference>
<dbReference type="EMBL" id="NMUE01000027">
    <property type="protein sequence ID" value="RFA95029.1"/>
    <property type="molecule type" value="Genomic_DNA"/>
</dbReference>
<gene>
    <name evidence="1" type="ORF">CGL51_08580</name>
    <name evidence="2" type="ORF">CGL52_10610</name>
</gene>
<dbReference type="Proteomes" id="UP000256877">
    <property type="component" value="Unassembled WGS sequence"/>
</dbReference>
<dbReference type="Proteomes" id="UP000257123">
    <property type="component" value="Unassembled WGS sequence"/>
</dbReference>
<dbReference type="RefSeq" id="WP_116421426.1">
    <property type="nucleotide sequence ID" value="NZ_NMUE01000027.1"/>
</dbReference>
<sequence>MSCVDIQYVRSLCERCRRRGLRQLLCIAACLNVEGMLIYNAEVQVTRDKVSELAKIEVDEETYRAVAGELDGKVVRGYALAAYAAAALCKELVRVLGGRKLPEA</sequence>
<protein>
    <submittedName>
        <fullName evidence="1">Uncharacterized protein</fullName>
    </submittedName>
</protein>
<organism evidence="1 4">
    <name type="scientific">Pyrobaculum aerophilum</name>
    <dbReference type="NCBI Taxonomy" id="13773"/>
    <lineage>
        <taxon>Archaea</taxon>
        <taxon>Thermoproteota</taxon>
        <taxon>Thermoprotei</taxon>
        <taxon>Thermoproteales</taxon>
        <taxon>Thermoproteaceae</taxon>
        <taxon>Pyrobaculum</taxon>
    </lineage>
</organism>
<evidence type="ECO:0000313" key="3">
    <source>
        <dbReference type="Proteomes" id="UP000256877"/>
    </source>
</evidence>
<name>A0A371QXH0_9CREN</name>
<comment type="caution">
    <text evidence="1">The sequence shown here is derived from an EMBL/GenBank/DDBJ whole genome shotgun (WGS) entry which is preliminary data.</text>
</comment>
<reference evidence="3 4" key="1">
    <citation type="submission" date="2017-07" db="EMBL/GenBank/DDBJ databases">
        <title>Draft genome sequence of aerobic hyperthermophilic archaea, Pyrobaculum aerophilum YKB31 and YKB32.</title>
        <authorList>
            <person name="Mochizuki T."/>
            <person name="Berliner A.J."/>
            <person name="Yoshida-Takashima Y."/>
            <person name="Takaki Y."/>
            <person name="Nunoura T."/>
            <person name="Takai K."/>
        </authorList>
    </citation>
    <scope>NUCLEOTIDE SEQUENCE [LARGE SCALE GENOMIC DNA]</scope>
    <source>
        <strain evidence="1 4">YKB31</strain>
        <strain evidence="2 3">YKB32</strain>
    </source>
</reference>
<evidence type="ECO:0000313" key="4">
    <source>
        <dbReference type="Proteomes" id="UP000257123"/>
    </source>
</evidence>
<evidence type="ECO:0000313" key="2">
    <source>
        <dbReference type="EMBL" id="RFA96742.1"/>
    </source>
</evidence>
<proteinExistence type="predicted"/>
<accession>A0A371QXH0</accession>
<dbReference type="AlphaFoldDB" id="A0A371QXH0"/>